<evidence type="ECO:0000313" key="22">
    <source>
        <dbReference type="Proteomes" id="UP000224634"/>
    </source>
</evidence>
<dbReference type="CDD" id="cd17731">
    <property type="entry name" value="BRCT_TopBP1_rpt2_like"/>
    <property type="match status" value="1"/>
</dbReference>
<keyword evidence="3 15" id="KW-0808">Transferase</keyword>
<dbReference type="AlphaFoldDB" id="A0A2B7YRF4"/>
<dbReference type="GO" id="GO:0008270">
    <property type="term" value="F:zinc ion binding"/>
    <property type="evidence" value="ECO:0007669"/>
    <property type="project" value="UniProtKB-KW"/>
</dbReference>
<dbReference type="Pfam" id="PF00644">
    <property type="entry name" value="PARP"/>
    <property type="match status" value="1"/>
</dbReference>
<feature type="domain" description="PARP alpha-helical" evidence="19">
    <location>
        <begin position="305"/>
        <end position="431"/>
    </location>
</feature>
<dbReference type="Pfam" id="PF05406">
    <property type="entry name" value="WGR"/>
    <property type="match status" value="1"/>
</dbReference>
<dbReference type="InterPro" id="IPR059215">
    <property type="entry name" value="BRCT2_TopBP1-like"/>
</dbReference>
<dbReference type="GO" id="GO:0005730">
    <property type="term" value="C:nucleolus"/>
    <property type="evidence" value="ECO:0007669"/>
    <property type="project" value="TreeGrafter"/>
</dbReference>
<feature type="compositionally biased region" description="Polar residues" evidence="16">
    <location>
        <begin position="95"/>
        <end position="112"/>
    </location>
</feature>
<dbReference type="GO" id="GO:0070212">
    <property type="term" value="P:protein poly-ADP-ribosylation"/>
    <property type="evidence" value="ECO:0007669"/>
    <property type="project" value="TreeGrafter"/>
</dbReference>
<dbReference type="SUPFAM" id="SSF56399">
    <property type="entry name" value="ADP-ribosylation"/>
    <property type="match status" value="1"/>
</dbReference>
<gene>
    <name evidence="21" type="ORF">AJ80_02552</name>
</gene>
<feature type="domain" description="BRCT" evidence="17">
    <location>
        <begin position="1"/>
        <end position="94"/>
    </location>
</feature>
<dbReference type="EC" id="2.4.2.-" evidence="15"/>
<keyword evidence="9" id="KW-0862">Zinc</keyword>
<dbReference type="InterPro" id="IPR004102">
    <property type="entry name" value="Poly(ADP-ribose)pol_reg_dom"/>
</dbReference>
<evidence type="ECO:0000256" key="2">
    <source>
        <dbReference type="ARBA" id="ARBA00022676"/>
    </source>
</evidence>
<dbReference type="CDD" id="cd01437">
    <property type="entry name" value="parp_like"/>
    <property type="match status" value="1"/>
</dbReference>
<dbReference type="CDD" id="cd07997">
    <property type="entry name" value="WGR_PARP"/>
    <property type="match status" value="1"/>
</dbReference>
<keyword evidence="8" id="KW-0863">Zinc-finger</keyword>
<dbReference type="FunFam" id="1.20.142.10:FF:000002">
    <property type="entry name" value="Poly [ADP-ribose] polymerase"/>
    <property type="match status" value="1"/>
</dbReference>
<reference evidence="21 22" key="1">
    <citation type="submission" date="2017-10" db="EMBL/GenBank/DDBJ databases">
        <title>Comparative genomics in systemic dimorphic fungi from Ajellomycetaceae.</title>
        <authorList>
            <person name="Munoz J.F."/>
            <person name="Mcewen J.G."/>
            <person name="Clay O.K."/>
            <person name="Cuomo C.A."/>
        </authorList>
    </citation>
    <scope>NUCLEOTIDE SEQUENCE [LARGE SCALE GENOMIC DNA]</scope>
    <source>
        <strain evidence="21 22">UAMH7299</strain>
    </source>
</reference>
<evidence type="ECO:0000256" key="4">
    <source>
        <dbReference type="ARBA" id="ARBA00022695"/>
    </source>
</evidence>
<evidence type="ECO:0000256" key="12">
    <source>
        <dbReference type="ARBA" id="ARBA00023242"/>
    </source>
</evidence>
<feature type="compositionally biased region" description="Acidic residues" evidence="16">
    <location>
        <begin position="128"/>
        <end position="139"/>
    </location>
</feature>
<keyword evidence="12" id="KW-0539">Nucleus</keyword>
<feature type="domain" description="PARP catalytic" evidence="18">
    <location>
        <begin position="443"/>
        <end position="677"/>
    </location>
</feature>
<dbReference type="GO" id="GO:0006302">
    <property type="term" value="P:double-strand break repair"/>
    <property type="evidence" value="ECO:0007669"/>
    <property type="project" value="TreeGrafter"/>
</dbReference>
<keyword evidence="6" id="KW-0677">Repeat</keyword>
<dbReference type="SUPFAM" id="SSF47587">
    <property type="entry name" value="Domain of poly(ADP-ribose) polymerase"/>
    <property type="match status" value="1"/>
</dbReference>
<evidence type="ECO:0000259" key="18">
    <source>
        <dbReference type="PROSITE" id="PS51059"/>
    </source>
</evidence>
<dbReference type="InterPro" id="IPR012317">
    <property type="entry name" value="Poly(ADP-ribose)pol_cat_dom"/>
</dbReference>
<keyword evidence="22" id="KW-1185">Reference proteome</keyword>
<evidence type="ECO:0000256" key="11">
    <source>
        <dbReference type="ARBA" id="ARBA00023125"/>
    </source>
</evidence>
<dbReference type="STRING" id="1447883.A0A2B7YRF4"/>
<comment type="catalytic activity">
    <reaction evidence="14">
        <text>NAD(+) + (ADP-D-ribosyl)n-acceptor = nicotinamide + (ADP-D-ribosyl)n+1-acceptor + H(+).</text>
        <dbReference type="EC" id="2.4.2.30"/>
    </reaction>
</comment>
<dbReference type="PROSITE" id="PS50172">
    <property type="entry name" value="BRCT"/>
    <property type="match status" value="1"/>
</dbReference>
<evidence type="ECO:0000256" key="6">
    <source>
        <dbReference type="ARBA" id="ARBA00022737"/>
    </source>
</evidence>
<keyword evidence="7" id="KW-0013">ADP-ribosylation</keyword>
<evidence type="ECO:0000256" key="10">
    <source>
        <dbReference type="ARBA" id="ARBA00023027"/>
    </source>
</evidence>
<dbReference type="Gene3D" id="3.40.50.10190">
    <property type="entry name" value="BRCT domain"/>
    <property type="match status" value="1"/>
</dbReference>
<keyword evidence="4" id="KW-0548">Nucleotidyltransferase</keyword>
<dbReference type="GO" id="GO:0016779">
    <property type="term" value="F:nucleotidyltransferase activity"/>
    <property type="evidence" value="ECO:0007669"/>
    <property type="project" value="UniProtKB-KW"/>
</dbReference>
<dbReference type="SMART" id="SM00773">
    <property type="entry name" value="WGR"/>
    <property type="match status" value="1"/>
</dbReference>
<dbReference type="FunFam" id="3.90.228.10:FF:000002">
    <property type="entry name" value="Poly [ADP-ribose] polymerase"/>
    <property type="match status" value="1"/>
</dbReference>
<dbReference type="Gene3D" id="1.20.142.10">
    <property type="entry name" value="Poly(ADP-ribose) polymerase, regulatory domain"/>
    <property type="match status" value="1"/>
</dbReference>
<dbReference type="InterPro" id="IPR050800">
    <property type="entry name" value="ARTD/PARP"/>
</dbReference>
<keyword evidence="10 15" id="KW-0520">NAD</keyword>
<evidence type="ECO:0000256" key="16">
    <source>
        <dbReference type="SAM" id="MobiDB-lite"/>
    </source>
</evidence>
<keyword evidence="11" id="KW-0238">DNA-binding</keyword>
<dbReference type="InterPro" id="IPR008893">
    <property type="entry name" value="WGR_domain"/>
</dbReference>
<dbReference type="GO" id="GO:0003950">
    <property type="term" value="F:NAD+ poly-ADP-ribosyltransferase activity"/>
    <property type="evidence" value="ECO:0007669"/>
    <property type="project" value="UniProtKB-UniRule"/>
</dbReference>
<dbReference type="PROSITE" id="PS51977">
    <property type="entry name" value="WGR"/>
    <property type="match status" value="1"/>
</dbReference>
<dbReference type="SMART" id="SM00292">
    <property type="entry name" value="BRCT"/>
    <property type="match status" value="1"/>
</dbReference>
<dbReference type="PANTHER" id="PTHR10459:SF60">
    <property type="entry name" value="POLY [ADP-RIBOSE] POLYMERASE 2"/>
    <property type="match status" value="1"/>
</dbReference>
<proteinExistence type="inferred from homology"/>
<feature type="region of interest" description="Disordered" evidence="16">
    <location>
        <begin position="94"/>
        <end position="156"/>
    </location>
</feature>
<evidence type="ECO:0000256" key="3">
    <source>
        <dbReference type="ARBA" id="ARBA00022679"/>
    </source>
</evidence>
<keyword evidence="5" id="KW-0479">Metal-binding</keyword>
<evidence type="ECO:0000256" key="5">
    <source>
        <dbReference type="ARBA" id="ARBA00022723"/>
    </source>
</evidence>
<dbReference type="GO" id="GO:1990404">
    <property type="term" value="F:NAD+-protein mono-ADP-ribosyltransferase activity"/>
    <property type="evidence" value="ECO:0007669"/>
    <property type="project" value="TreeGrafter"/>
</dbReference>
<name>A0A2B7YRF4_POLH7</name>
<dbReference type="SUPFAM" id="SSF142921">
    <property type="entry name" value="WGR domain-like"/>
    <property type="match status" value="1"/>
</dbReference>
<evidence type="ECO:0000259" key="17">
    <source>
        <dbReference type="PROSITE" id="PS50172"/>
    </source>
</evidence>
<protein>
    <recommendedName>
        <fullName evidence="15">Poly [ADP-ribose] polymerase</fullName>
        <shortName evidence="15">PARP</shortName>
        <ecNumber evidence="15">2.4.2.-</ecNumber>
    </recommendedName>
</protein>
<dbReference type="GO" id="GO:0003677">
    <property type="term" value="F:DNA binding"/>
    <property type="evidence" value="ECO:0007669"/>
    <property type="project" value="UniProtKB-KW"/>
</dbReference>
<dbReference type="InterPro" id="IPR036616">
    <property type="entry name" value="Poly(ADP-ribose)pol_reg_dom_sf"/>
</dbReference>
<evidence type="ECO:0000256" key="1">
    <source>
        <dbReference type="ARBA" id="ARBA00004123"/>
    </source>
</evidence>
<dbReference type="SUPFAM" id="SSF52113">
    <property type="entry name" value="BRCT domain"/>
    <property type="match status" value="1"/>
</dbReference>
<evidence type="ECO:0000259" key="19">
    <source>
        <dbReference type="PROSITE" id="PS51060"/>
    </source>
</evidence>
<accession>A0A2B7YRF4</accession>
<dbReference type="Pfam" id="PF00533">
    <property type="entry name" value="BRCT"/>
    <property type="match status" value="1"/>
</dbReference>
<evidence type="ECO:0000259" key="20">
    <source>
        <dbReference type="PROSITE" id="PS51977"/>
    </source>
</evidence>
<dbReference type="OrthoDB" id="2017365at2759"/>
<dbReference type="Proteomes" id="UP000224634">
    <property type="component" value="Unassembled WGS sequence"/>
</dbReference>
<evidence type="ECO:0000256" key="9">
    <source>
        <dbReference type="ARBA" id="ARBA00022833"/>
    </source>
</evidence>
<feature type="compositionally biased region" description="Basic and acidic residues" evidence="16">
    <location>
        <begin position="140"/>
        <end position="150"/>
    </location>
</feature>
<evidence type="ECO:0000256" key="13">
    <source>
        <dbReference type="ARBA" id="ARBA00024347"/>
    </source>
</evidence>
<dbReference type="Gene3D" id="3.90.228.10">
    <property type="match status" value="1"/>
</dbReference>
<dbReference type="InterPro" id="IPR001357">
    <property type="entry name" value="BRCT_dom"/>
</dbReference>
<evidence type="ECO:0000256" key="7">
    <source>
        <dbReference type="ARBA" id="ARBA00022765"/>
    </source>
</evidence>
<dbReference type="InterPro" id="IPR036420">
    <property type="entry name" value="BRCT_dom_sf"/>
</dbReference>
<dbReference type="InterPro" id="IPR036930">
    <property type="entry name" value="WGR_dom_sf"/>
</dbReference>
<keyword evidence="2 15" id="KW-0328">Glycosyltransferase</keyword>
<evidence type="ECO:0000256" key="8">
    <source>
        <dbReference type="ARBA" id="ARBA00022771"/>
    </source>
</evidence>
<evidence type="ECO:0000313" key="21">
    <source>
        <dbReference type="EMBL" id="PGH23442.1"/>
    </source>
</evidence>
<dbReference type="PANTHER" id="PTHR10459">
    <property type="entry name" value="DNA LIGASE"/>
    <property type="match status" value="1"/>
</dbReference>
<dbReference type="EMBL" id="PDNA01000024">
    <property type="protein sequence ID" value="PGH23442.1"/>
    <property type="molecule type" value="Genomic_DNA"/>
</dbReference>
<dbReference type="PROSITE" id="PS51059">
    <property type="entry name" value="PARP_CATALYTIC"/>
    <property type="match status" value="1"/>
</dbReference>
<comment type="similarity">
    <text evidence="13">Belongs to the ARTD/PARP family.</text>
</comment>
<sequence length="677" mass="75798">MAPIFKNQVVAVSGTFKEYRQADLKDMVESNGGTFSPKVTDSCTHLVCTQKEVDGNGTKYKQATSIKDVKIVSLDWLVDSVTKKKRAKEAPYLYNQANGASAPSSDATNTRPTRSKRQANAKRALDTTPDDDSKDDEDKEPPVKKQKDAQKSSAPTLKIPVDERCPYLMSHQVYIDSAGLIYDAALNQTNSSNNNNKFYLIQLLASTDDDQDDYVTWTRWGRVGENGQNAVFSGLSLVEAMRVFESKFRTKSGLAWKDRLDPPKGGKYTFVERNYEDDDEDEDAKPKKKVKKEEDGMEIEVKAPESKLPVAVQQLVGLIFNKQYFASTMASMSYDANKLPLGKLSKRTLQSGFQLLKDLAELVATPSISNQKYGYSFHQAAEYLSNQYFTIIPHAFGRSRPPVISSQDLIKREVDLLETLTDMEIANEILNQAKASEETSDVHPLDRQYAGLCLNEMTPLDSKSTEFEELSMYLSKSRGQTHSFKYKVQHIFRIERDGENDRFAQSPFANLKNSNRRLLWHGSRTTNFGGILSQGLRIAPPEAPVSGYMFGKGVYFADISSKSAGYCWSHSSNNLALLLLCDVELGDPMLELRDSDYNAGEKAQKEGKLATLGRGQTVPQGWKDASCVHQGLKGVMMPDVSKPPGPSGTDAYLQYNEYIVYNTAQIRQKYLFCVQMR</sequence>
<dbReference type="Pfam" id="PF02877">
    <property type="entry name" value="PARP_reg"/>
    <property type="match status" value="1"/>
</dbReference>
<comment type="caution">
    <text evidence="21">The sequence shown here is derived from an EMBL/GenBank/DDBJ whole genome shotgun (WGS) entry which is preliminary data.</text>
</comment>
<feature type="domain" description="WGR" evidence="20">
    <location>
        <begin position="170"/>
        <end position="268"/>
    </location>
</feature>
<evidence type="ECO:0000256" key="15">
    <source>
        <dbReference type="RuleBase" id="RU362114"/>
    </source>
</evidence>
<dbReference type="PROSITE" id="PS51060">
    <property type="entry name" value="PARP_ALPHA_HD"/>
    <property type="match status" value="1"/>
</dbReference>
<evidence type="ECO:0000256" key="14">
    <source>
        <dbReference type="ARBA" id="ARBA00033987"/>
    </source>
</evidence>
<organism evidence="21 22">
    <name type="scientific">Polytolypa hystricis (strain UAMH7299)</name>
    <dbReference type="NCBI Taxonomy" id="1447883"/>
    <lineage>
        <taxon>Eukaryota</taxon>
        <taxon>Fungi</taxon>
        <taxon>Dikarya</taxon>
        <taxon>Ascomycota</taxon>
        <taxon>Pezizomycotina</taxon>
        <taxon>Eurotiomycetes</taxon>
        <taxon>Eurotiomycetidae</taxon>
        <taxon>Onygenales</taxon>
        <taxon>Onygenales incertae sedis</taxon>
        <taxon>Polytolypa</taxon>
    </lineage>
</organism>
<comment type="subcellular location">
    <subcellularLocation>
        <location evidence="1">Nucleus</location>
    </subcellularLocation>
</comment>